<dbReference type="Pfam" id="PF00171">
    <property type="entry name" value="Aldedh"/>
    <property type="match status" value="1"/>
</dbReference>
<reference evidence="6 7" key="1">
    <citation type="submission" date="2021-04" db="EMBL/GenBank/DDBJ databases">
        <title>Characterization of the biosynthetic gene cluster of new lipopeptides with antitumor activity in the genome of the marine Streptomyces PHM034.</title>
        <authorList>
            <person name="Ceniceros A."/>
            <person name="Canedo L."/>
            <person name="Mendez C."/>
            <person name="Olano C."/>
            <person name="Schleissner C."/>
            <person name="Cuevas C."/>
            <person name="De La Calle F."/>
            <person name="Salas J.A."/>
        </authorList>
    </citation>
    <scope>NUCLEOTIDE SEQUENCE [LARGE SCALE GENOMIC DNA]</scope>
    <source>
        <strain evidence="6 7">PHM034</strain>
    </source>
</reference>
<evidence type="ECO:0000259" key="5">
    <source>
        <dbReference type="Pfam" id="PF00171"/>
    </source>
</evidence>
<proteinExistence type="inferred from homology"/>
<dbReference type="PANTHER" id="PTHR11699">
    <property type="entry name" value="ALDEHYDE DEHYDROGENASE-RELATED"/>
    <property type="match status" value="1"/>
</dbReference>
<accession>A0A941FCZ2</accession>
<sequence length="508" mass="54720">MSSVMKPTAASQYVDGHDFRMLIGGELVGADADSTRSVVDPSTGETLTSIPEAGTDDVDRAVAAAHRAREPWEALGVAGRTACFEHFGELIRENRERLAMLDALDCGNPVTAMRADIDLCHEYLDGWPALMKAMPGQVYPSDAGGLHYSAHRPYGVVGRITAFNHPAMFAITRSLPALITGNTVVLKPSEETSLSTLALGELFREAFPPGVVNVVTGGAATGDAIVTHRQIKRLAFTGSVNTGLLIQRRAAESGRVKHVSLELGGKNAMVVFPDMDVDLAVEGALRGMNLDICQGQACGSNSRILVHARVYDEFVARAAERLGQYRVGVAYDESTDIGPLVSAAHLSRVSGYIDSGREEGATLVRGGTRPSGLPDAGNYVEPALFADVTPTMRIAREEIFGPVLSVFVWDDYDRMIAHANELDLGLTASVWTNDLALAHRTADALDAGYVWINDSSRHYFGTPFGGYKNSSLGREESAEELSSYLEQKVVHTRLPDPHRSLARILGEQ</sequence>
<dbReference type="InterPro" id="IPR015590">
    <property type="entry name" value="Aldehyde_DH_dom"/>
</dbReference>
<dbReference type="AlphaFoldDB" id="A0A941FCZ2"/>
<evidence type="ECO:0000313" key="6">
    <source>
        <dbReference type="EMBL" id="MBR8640534.1"/>
    </source>
</evidence>
<comment type="caution">
    <text evidence="6">The sequence shown here is derived from an EMBL/GenBank/DDBJ whole genome shotgun (WGS) entry which is preliminary data.</text>
</comment>
<comment type="similarity">
    <text evidence="1 4">Belongs to the aldehyde dehydrogenase family.</text>
</comment>
<dbReference type="InterPro" id="IPR016163">
    <property type="entry name" value="Ald_DH_C"/>
</dbReference>
<keyword evidence="2 4" id="KW-0560">Oxidoreductase</keyword>
<evidence type="ECO:0000256" key="4">
    <source>
        <dbReference type="RuleBase" id="RU003345"/>
    </source>
</evidence>
<dbReference type="InterPro" id="IPR016162">
    <property type="entry name" value="Ald_DH_N"/>
</dbReference>
<evidence type="ECO:0000313" key="7">
    <source>
        <dbReference type="Proteomes" id="UP000682308"/>
    </source>
</evidence>
<dbReference type="Gene3D" id="3.40.309.10">
    <property type="entry name" value="Aldehyde Dehydrogenase, Chain A, domain 2"/>
    <property type="match status" value="1"/>
</dbReference>
<gene>
    <name evidence="6" type="ORF">KEF29_17490</name>
</gene>
<organism evidence="6 7">
    <name type="scientific">Streptomyces tuirus</name>
    <dbReference type="NCBI Taxonomy" id="68278"/>
    <lineage>
        <taxon>Bacteria</taxon>
        <taxon>Bacillati</taxon>
        <taxon>Actinomycetota</taxon>
        <taxon>Actinomycetes</taxon>
        <taxon>Kitasatosporales</taxon>
        <taxon>Streptomycetaceae</taxon>
        <taxon>Streptomyces</taxon>
    </lineage>
</organism>
<dbReference type="FunFam" id="3.40.309.10:FF:000012">
    <property type="entry name" value="Betaine aldehyde dehydrogenase"/>
    <property type="match status" value="1"/>
</dbReference>
<dbReference type="Proteomes" id="UP000682308">
    <property type="component" value="Unassembled WGS sequence"/>
</dbReference>
<keyword evidence="7" id="KW-1185">Reference proteome</keyword>
<dbReference type="Gene3D" id="3.40.605.10">
    <property type="entry name" value="Aldehyde Dehydrogenase, Chain A, domain 1"/>
    <property type="match status" value="1"/>
</dbReference>
<dbReference type="EMBL" id="JAGTPG010000002">
    <property type="protein sequence ID" value="MBR8640534.1"/>
    <property type="molecule type" value="Genomic_DNA"/>
</dbReference>
<feature type="active site" evidence="3">
    <location>
        <position position="262"/>
    </location>
</feature>
<dbReference type="FunFam" id="3.40.605.10:FF:000007">
    <property type="entry name" value="NAD/NADP-dependent betaine aldehyde dehydrogenase"/>
    <property type="match status" value="1"/>
</dbReference>
<dbReference type="GO" id="GO:0016620">
    <property type="term" value="F:oxidoreductase activity, acting on the aldehyde or oxo group of donors, NAD or NADP as acceptor"/>
    <property type="evidence" value="ECO:0007669"/>
    <property type="project" value="InterPro"/>
</dbReference>
<dbReference type="PROSITE" id="PS00687">
    <property type="entry name" value="ALDEHYDE_DEHYDR_GLU"/>
    <property type="match status" value="1"/>
</dbReference>
<dbReference type="InterPro" id="IPR016161">
    <property type="entry name" value="Ald_DH/histidinol_DH"/>
</dbReference>
<feature type="domain" description="Aldehyde dehydrogenase" evidence="5">
    <location>
        <begin position="34"/>
        <end position="490"/>
    </location>
</feature>
<evidence type="ECO:0000256" key="3">
    <source>
        <dbReference type="PROSITE-ProRule" id="PRU10007"/>
    </source>
</evidence>
<protein>
    <submittedName>
        <fullName evidence="6">Aldehyde dehydrogenase family protein</fullName>
    </submittedName>
</protein>
<evidence type="ECO:0000256" key="2">
    <source>
        <dbReference type="ARBA" id="ARBA00023002"/>
    </source>
</evidence>
<name>A0A941FCZ2_9ACTN</name>
<evidence type="ECO:0000256" key="1">
    <source>
        <dbReference type="ARBA" id="ARBA00009986"/>
    </source>
</evidence>
<dbReference type="InterPro" id="IPR029510">
    <property type="entry name" value="Ald_DH_CS_GLU"/>
</dbReference>
<dbReference type="SUPFAM" id="SSF53720">
    <property type="entry name" value="ALDH-like"/>
    <property type="match status" value="1"/>
</dbReference>